<accession>A0A9X2AN22</accession>
<protein>
    <recommendedName>
        <fullName evidence="3">PIN domain-containing protein</fullName>
    </recommendedName>
</protein>
<dbReference type="EMBL" id="JALGBI010000001">
    <property type="protein sequence ID" value="MCJ0763340.1"/>
    <property type="molecule type" value="Genomic_DNA"/>
</dbReference>
<evidence type="ECO:0008006" key="3">
    <source>
        <dbReference type="Google" id="ProtNLM"/>
    </source>
</evidence>
<name>A0A9X2AN22_9BURK</name>
<dbReference type="Pfam" id="PF11848">
    <property type="entry name" value="DUF3368"/>
    <property type="match status" value="1"/>
</dbReference>
<evidence type="ECO:0000313" key="1">
    <source>
        <dbReference type="EMBL" id="MCJ0763340.1"/>
    </source>
</evidence>
<keyword evidence="2" id="KW-1185">Reference proteome</keyword>
<proteinExistence type="predicted"/>
<organism evidence="1 2">
    <name type="scientific">Variovorax terrae</name>
    <dbReference type="NCBI Taxonomy" id="2923278"/>
    <lineage>
        <taxon>Bacteria</taxon>
        <taxon>Pseudomonadati</taxon>
        <taxon>Pseudomonadota</taxon>
        <taxon>Betaproteobacteria</taxon>
        <taxon>Burkholderiales</taxon>
        <taxon>Comamonadaceae</taxon>
        <taxon>Variovorax</taxon>
    </lineage>
</organism>
<evidence type="ECO:0000313" key="2">
    <source>
        <dbReference type="Proteomes" id="UP001139447"/>
    </source>
</evidence>
<dbReference type="RefSeq" id="WP_243305933.1">
    <property type="nucleotide sequence ID" value="NZ_JALGBI010000001.1"/>
</dbReference>
<dbReference type="InterPro" id="IPR021799">
    <property type="entry name" value="PIN-like_prokaryotic"/>
</dbReference>
<dbReference type="InterPro" id="IPR029060">
    <property type="entry name" value="PIN-like_dom_sf"/>
</dbReference>
<dbReference type="Proteomes" id="UP001139447">
    <property type="component" value="Unassembled WGS sequence"/>
</dbReference>
<dbReference type="AlphaFoldDB" id="A0A9X2AN22"/>
<sequence>MTFSSCLVEQSPPIVLDASVIINLLATGHVDTILQALPGASCVTENVVVEIKGGAENGRPESKKLFDLIERGRLEVVELDEEALESFIGIVSGSASDSLGDGEAATLAFAHRNGRIAAIDERKATRVAAERFGSLRIATTIDILAHTPVRLALGQEGLSTAVLDALRLARMQVWAQQFDWVVEQIGAANVVSCPSLRRLAKKLPETIA</sequence>
<gene>
    <name evidence="1" type="ORF">MMF98_08970</name>
</gene>
<comment type="caution">
    <text evidence="1">The sequence shown here is derived from an EMBL/GenBank/DDBJ whole genome shotgun (WGS) entry which is preliminary data.</text>
</comment>
<reference evidence="1" key="1">
    <citation type="submission" date="2022-03" db="EMBL/GenBank/DDBJ databases">
        <authorList>
            <person name="Woo C.Y."/>
        </authorList>
    </citation>
    <scope>NUCLEOTIDE SEQUENCE</scope>
    <source>
        <strain evidence="1">CYS-02</strain>
    </source>
</reference>
<dbReference type="SUPFAM" id="SSF88723">
    <property type="entry name" value="PIN domain-like"/>
    <property type="match status" value="1"/>
</dbReference>